<evidence type="ECO:0000313" key="4">
    <source>
        <dbReference type="Proteomes" id="UP000049023"/>
    </source>
</evidence>
<organism evidence="1 4">
    <name type="scientific">Mycobacterium tuberculosis</name>
    <dbReference type="NCBI Taxonomy" id="1773"/>
    <lineage>
        <taxon>Bacteria</taxon>
        <taxon>Bacillati</taxon>
        <taxon>Actinomycetota</taxon>
        <taxon>Actinomycetes</taxon>
        <taxon>Mycobacteriales</taxon>
        <taxon>Mycobacteriaceae</taxon>
        <taxon>Mycobacterium</taxon>
        <taxon>Mycobacterium tuberculosis complex</taxon>
    </lineage>
</organism>
<proteinExistence type="predicted"/>
<evidence type="ECO:0000313" key="1">
    <source>
        <dbReference type="EMBL" id="CKT84453.1"/>
    </source>
</evidence>
<dbReference type="Proteomes" id="UP000048948">
    <property type="component" value="Unassembled WGS sequence"/>
</dbReference>
<accession>A0A655ANJ6</accession>
<dbReference type="EMBL" id="CNFU01001872">
    <property type="protein sequence ID" value="CKT84453.1"/>
    <property type="molecule type" value="Genomic_DNA"/>
</dbReference>
<dbReference type="AlphaFoldDB" id="A0A655ANJ6"/>
<sequence>MACVLGEPLGPTHGNCTVSGRDFHWPSPNCMRNGLTGGVLAWVWSLSSSIVAAARHSVGVHEVRNAHQVFTSGGCGVGV</sequence>
<dbReference type="Proteomes" id="UP000049023">
    <property type="component" value="Unassembled WGS sequence"/>
</dbReference>
<dbReference type="EMBL" id="CNGE01001619">
    <property type="protein sequence ID" value="CKU34413.1"/>
    <property type="molecule type" value="Genomic_DNA"/>
</dbReference>
<name>A0A655ANJ6_MYCTX</name>
<evidence type="ECO:0000313" key="2">
    <source>
        <dbReference type="EMBL" id="CKU34413.1"/>
    </source>
</evidence>
<evidence type="ECO:0000313" key="3">
    <source>
        <dbReference type="Proteomes" id="UP000048948"/>
    </source>
</evidence>
<protein>
    <submittedName>
        <fullName evidence="1">Uncharacterized protein</fullName>
    </submittedName>
</protein>
<reference evidence="3 4" key="1">
    <citation type="submission" date="2015-03" db="EMBL/GenBank/DDBJ databases">
        <authorList>
            <consortium name="Pathogen Informatics"/>
        </authorList>
    </citation>
    <scope>NUCLEOTIDE SEQUENCE [LARGE SCALE GENOMIC DNA]</scope>
    <source>
        <strain evidence="2 3">Bir 172</strain>
        <strain evidence="1 4">Bir 187</strain>
    </source>
</reference>
<gene>
    <name evidence="2" type="ORF">ERS027646_04710</name>
    <name evidence="1" type="ORF">ERS027661_04781</name>
</gene>